<dbReference type="InterPro" id="IPR005097">
    <property type="entry name" value="Sacchrp_dh_NADP-bd"/>
</dbReference>
<dbReference type="Proteomes" id="UP000198280">
    <property type="component" value="Unassembled WGS sequence"/>
</dbReference>
<organism evidence="2 3">
    <name type="scientific">Actinacidiphila glaucinigra</name>
    <dbReference type="NCBI Taxonomy" id="235986"/>
    <lineage>
        <taxon>Bacteria</taxon>
        <taxon>Bacillati</taxon>
        <taxon>Actinomycetota</taxon>
        <taxon>Actinomycetes</taxon>
        <taxon>Kitasatosporales</taxon>
        <taxon>Streptomycetaceae</taxon>
        <taxon>Actinacidiphila</taxon>
    </lineage>
</organism>
<dbReference type="SUPFAM" id="SSF51735">
    <property type="entry name" value="NAD(P)-binding Rossmann-fold domains"/>
    <property type="match status" value="1"/>
</dbReference>
<name>A0A239N3M3_9ACTN</name>
<dbReference type="Gene3D" id="3.40.50.720">
    <property type="entry name" value="NAD(P)-binding Rossmann-like Domain"/>
    <property type="match status" value="1"/>
</dbReference>
<sequence>MTWLLYGATGYTGRLVAREAVARGERPVLAGRSAAALAPLAAGLGLEHRVVGLGDPAALRAALADVDAVAHCAGPFSATALPMAEACLDTGTHYLDITGEIDVLEALHAMNGRARAAGVVLLPGAGFDVVPTDCLAATVAAALPAATRLDIAFVAGGGASPGTARSALEALDRGAGGRARVDGVIRDVPLGHPRITASFRSGPRRVAGIAWGDVSTAYHSTGIPNVSTYTWLPGAPLVARVLGVGPVRRLARAGVDRFLTGPGERALKRGRSQVWARARDPRGSEAQAALSAPNGYALTVDSVLRIVTRLPRLPHGTQTPSSALGADFVLELDGVRRDGPHVS</sequence>
<proteinExistence type="predicted"/>
<feature type="domain" description="Saccharopine dehydrogenase NADP binding" evidence="1">
    <location>
        <begin position="4"/>
        <end position="121"/>
    </location>
</feature>
<dbReference type="AlphaFoldDB" id="A0A239N3M3"/>
<dbReference type="EMBL" id="FZOF01000030">
    <property type="protein sequence ID" value="SNT49042.1"/>
    <property type="molecule type" value="Genomic_DNA"/>
</dbReference>
<gene>
    <name evidence="2" type="ORF">SAMN05216252_13067</name>
</gene>
<evidence type="ECO:0000259" key="1">
    <source>
        <dbReference type="Pfam" id="PF03435"/>
    </source>
</evidence>
<dbReference type="PANTHER" id="PTHR43781:SF1">
    <property type="entry name" value="SACCHAROPINE DEHYDROGENASE"/>
    <property type="match status" value="1"/>
</dbReference>
<keyword evidence="3" id="KW-1185">Reference proteome</keyword>
<dbReference type="Pfam" id="PF03435">
    <property type="entry name" value="Sacchrp_dh_NADP"/>
    <property type="match status" value="1"/>
</dbReference>
<protein>
    <submittedName>
        <fullName evidence="2">Saccharopine dehydrogenase (NAD+, L-lysine forming)</fullName>
    </submittedName>
</protein>
<dbReference type="PANTHER" id="PTHR43781">
    <property type="entry name" value="SACCHAROPINE DEHYDROGENASE"/>
    <property type="match status" value="1"/>
</dbReference>
<reference evidence="2 3" key="1">
    <citation type="submission" date="2017-06" db="EMBL/GenBank/DDBJ databases">
        <authorList>
            <person name="Kim H.J."/>
            <person name="Triplett B.A."/>
        </authorList>
    </citation>
    <scope>NUCLEOTIDE SEQUENCE [LARGE SCALE GENOMIC DNA]</scope>
    <source>
        <strain evidence="2 3">CGMCC 4.1858</strain>
    </source>
</reference>
<evidence type="ECO:0000313" key="2">
    <source>
        <dbReference type="EMBL" id="SNT49042.1"/>
    </source>
</evidence>
<dbReference type="InterPro" id="IPR036291">
    <property type="entry name" value="NAD(P)-bd_dom_sf"/>
</dbReference>
<dbReference type="RefSeq" id="WP_089228292.1">
    <property type="nucleotide sequence ID" value="NZ_FZOF01000030.1"/>
</dbReference>
<dbReference type="OrthoDB" id="4420885at2"/>
<accession>A0A239N3M3</accession>
<evidence type="ECO:0000313" key="3">
    <source>
        <dbReference type="Proteomes" id="UP000198280"/>
    </source>
</evidence>